<dbReference type="InterPro" id="IPR039374">
    <property type="entry name" value="SIP_fam"/>
</dbReference>
<dbReference type="InterPro" id="IPR013113">
    <property type="entry name" value="SIP_FAD-bd"/>
</dbReference>
<evidence type="ECO:0000313" key="3">
    <source>
        <dbReference type="Proteomes" id="UP001589748"/>
    </source>
</evidence>
<dbReference type="SUPFAM" id="SSF63380">
    <property type="entry name" value="Riboflavin synthase domain-like"/>
    <property type="match status" value="1"/>
</dbReference>
<dbReference type="Gene3D" id="2.40.30.10">
    <property type="entry name" value="Translation factors"/>
    <property type="match status" value="1"/>
</dbReference>
<comment type="caution">
    <text evidence="2">The sequence shown here is derived from an EMBL/GenBank/DDBJ whole genome shotgun (WGS) entry which is preliminary data.</text>
</comment>
<dbReference type="CDD" id="cd06193">
    <property type="entry name" value="siderophore_interacting"/>
    <property type="match status" value="1"/>
</dbReference>
<dbReference type="EMBL" id="JBHMDM010000004">
    <property type="protein sequence ID" value="MFB9376864.1"/>
    <property type="molecule type" value="Genomic_DNA"/>
</dbReference>
<dbReference type="Pfam" id="PF04954">
    <property type="entry name" value="SIP"/>
    <property type="match status" value="1"/>
</dbReference>
<feature type="domain" description="FAD-binding FR-type" evidence="1">
    <location>
        <begin position="16"/>
        <end position="158"/>
    </location>
</feature>
<dbReference type="Gene3D" id="3.40.50.80">
    <property type="entry name" value="Nucleotide-binding domain of ferredoxin-NADP reductase (FNR) module"/>
    <property type="match status" value="1"/>
</dbReference>
<gene>
    <name evidence="2" type="ORF">ACFFVI_07775</name>
</gene>
<dbReference type="InterPro" id="IPR007037">
    <property type="entry name" value="SIP_rossman_dom"/>
</dbReference>
<accession>A0ABV5LRY9</accession>
<dbReference type="Pfam" id="PF08021">
    <property type="entry name" value="FAD_binding_9"/>
    <property type="match status" value="1"/>
</dbReference>
<dbReference type="PANTHER" id="PTHR30157:SF0">
    <property type="entry name" value="NADPH-DEPENDENT FERRIC-CHELATE REDUCTASE"/>
    <property type="match status" value="1"/>
</dbReference>
<dbReference type="Proteomes" id="UP001589748">
    <property type="component" value="Unassembled WGS sequence"/>
</dbReference>
<evidence type="ECO:0000259" key="1">
    <source>
        <dbReference type="PROSITE" id="PS51384"/>
    </source>
</evidence>
<dbReference type="RefSeq" id="WP_380135627.1">
    <property type="nucleotide sequence ID" value="NZ_JBHLUI010000003.1"/>
</dbReference>
<evidence type="ECO:0000313" key="2">
    <source>
        <dbReference type="EMBL" id="MFB9376864.1"/>
    </source>
</evidence>
<dbReference type="PANTHER" id="PTHR30157">
    <property type="entry name" value="FERRIC REDUCTASE, NADPH-DEPENDENT"/>
    <property type="match status" value="1"/>
</dbReference>
<dbReference type="InterPro" id="IPR039261">
    <property type="entry name" value="FNR_nucleotide-bd"/>
</dbReference>
<reference evidence="2 3" key="1">
    <citation type="submission" date="2024-09" db="EMBL/GenBank/DDBJ databases">
        <authorList>
            <person name="Sun Q."/>
            <person name="Mori K."/>
        </authorList>
    </citation>
    <scope>NUCLEOTIDE SEQUENCE [LARGE SCALE GENOMIC DNA]</scope>
    <source>
        <strain evidence="2 3">TISTR 1856</strain>
    </source>
</reference>
<keyword evidence="3" id="KW-1185">Reference proteome</keyword>
<proteinExistence type="predicted"/>
<name>A0ABV5LRY9_9ACTN</name>
<organism evidence="2 3">
    <name type="scientific">Kineococcus gynurae</name>
    <dbReference type="NCBI Taxonomy" id="452979"/>
    <lineage>
        <taxon>Bacteria</taxon>
        <taxon>Bacillati</taxon>
        <taxon>Actinomycetota</taxon>
        <taxon>Actinomycetes</taxon>
        <taxon>Kineosporiales</taxon>
        <taxon>Kineosporiaceae</taxon>
        <taxon>Kineococcus</taxon>
    </lineage>
</organism>
<protein>
    <submittedName>
        <fullName evidence="2">Siderophore-interacting protein</fullName>
    </submittedName>
</protein>
<dbReference type="InterPro" id="IPR017927">
    <property type="entry name" value="FAD-bd_FR_type"/>
</dbReference>
<dbReference type="InterPro" id="IPR017938">
    <property type="entry name" value="Riboflavin_synthase-like_b-brl"/>
</dbReference>
<sequence length="341" mass="35335">MTILDAAPVAATDPDWRLFAATVLARRVLSPDLVRITFTDPDLGRFGAGGADQRFKILLPRPGLDVDEIVAAGGGDWHPWWRHLPDALRPVMRTYTVRAFRPATAGRDAELDVDFVLHGIGEGAGATGDCGPAAAWAAAAVPGDRLVLVGPGNPGTGRPWGVEFAPPAGMRRLLLAADETALPAVAAILTARAWGAGVAVTVVLEVPDRADAAALDAPTGSEDELIVLARNASGPPLAHGELLLDAVRGLAASWCPADAAERSGTGTTQGGGETDGGSAVEDMVWDVPDVATPTGTEGVYAWLAGEAGVVRSLRRLLVTDLGVPRDAVAFMGYWRIGAREG</sequence>
<dbReference type="PROSITE" id="PS51384">
    <property type="entry name" value="FAD_FR"/>
    <property type="match status" value="1"/>
</dbReference>